<dbReference type="EMBL" id="BPVZ01000011">
    <property type="protein sequence ID" value="GKU97717.1"/>
    <property type="molecule type" value="Genomic_DNA"/>
</dbReference>
<evidence type="ECO:0000256" key="2">
    <source>
        <dbReference type="ARBA" id="ARBA00022574"/>
    </source>
</evidence>
<evidence type="ECO:0000256" key="3">
    <source>
        <dbReference type="ARBA" id="ARBA00022737"/>
    </source>
</evidence>
<dbReference type="Gene3D" id="2.130.10.10">
    <property type="entry name" value="YVTN repeat-like/Quinoprotein amine dehydrogenase"/>
    <property type="match status" value="1"/>
</dbReference>
<evidence type="ECO:0000256" key="4">
    <source>
        <dbReference type="ARBA" id="ARBA00025740"/>
    </source>
</evidence>
<proteinExistence type="inferred from homology"/>
<feature type="region of interest" description="Disordered" evidence="5">
    <location>
        <begin position="1"/>
        <end position="38"/>
    </location>
</feature>
<dbReference type="InterPro" id="IPR036322">
    <property type="entry name" value="WD40_repeat_dom_sf"/>
</dbReference>
<dbReference type="GO" id="GO:0034045">
    <property type="term" value="C:phagophore assembly site membrane"/>
    <property type="evidence" value="ECO:0007669"/>
    <property type="project" value="UniProtKB-SubCell"/>
</dbReference>
<gene>
    <name evidence="6" type="ORF">SLEP1_g10823</name>
</gene>
<dbReference type="Proteomes" id="UP001054252">
    <property type="component" value="Unassembled WGS sequence"/>
</dbReference>
<dbReference type="PANTHER" id="PTHR11227">
    <property type="entry name" value="WD-REPEAT PROTEIN INTERACTING WITH PHOSPHOINOSIDES WIPI -RELATED"/>
    <property type="match status" value="1"/>
</dbReference>
<dbReference type="InterPro" id="IPR001680">
    <property type="entry name" value="WD40_rpt"/>
</dbReference>
<evidence type="ECO:0000313" key="7">
    <source>
        <dbReference type="Proteomes" id="UP001054252"/>
    </source>
</evidence>
<sequence length="383" mass="42240">MASFPSDDTFSRRESYSDHTDVASTAVEETQTPIGPPTHLSFNQDASCFTVCTDSGFYVFSTDPMRRSISREFGKRRGLGLVAMFFQSNLFVLVGGGSAPLSPPTKAFLWDDRLNGYVGELTFRSHIRSLRLLHGCVIVVLLQKIYIYNLSNFKLSHQVETVCNPKGLCEVSHAAGPKLMVCPGLQKGQVRVEHYGLRKTKFINAHNSPIACLALTGDGRVLATASSKGTLIRVFNSLDGTLLQELRRGADQAEIYSLAFSSPAHWLAVSSNKGTVHIFRLKFDSESLLNDGSNNPPVSNLSKQSAVSSFSMLKGALPKYFSSEWSVARFWLPEGLKHLVAFGKQKNTIVIIGMDGSFYRCKFDPERGGNMTQLEHHNFLVAS</sequence>
<dbReference type="Pfam" id="PF21032">
    <property type="entry name" value="PROPPIN"/>
    <property type="match status" value="1"/>
</dbReference>
<name>A0AAV5I9A7_9ROSI</name>
<keyword evidence="2" id="KW-0853">WD repeat</keyword>
<dbReference type="InterPro" id="IPR015943">
    <property type="entry name" value="WD40/YVTN_repeat-like_dom_sf"/>
</dbReference>
<comment type="similarity">
    <text evidence="4">Belongs to the WD repeat PROPPIN family.</text>
</comment>
<dbReference type="SUPFAM" id="SSF50978">
    <property type="entry name" value="WD40 repeat-like"/>
    <property type="match status" value="1"/>
</dbReference>
<feature type="compositionally biased region" description="Basic and acidic residues" evidence="5">
    <location>
        <begin position="9"/>
        <end position="21"/>
    </location>
</feature>
<dbReference type="SMART" id="SM00320">
    <property type="entry name" value="WD40"/>
    <property type="match status" value="3"/>
</dbReference>
<dbReference type="InterPro" id="IPR048720">
    <property type="entry name" value="PROPPIN"/>
</dbReference>
<evidence type="ECO:0008006" key="8">
    <source>
        <dbReference type="Google" id="ProtNLM"/>
    </source>
</evidence>
<evidence type="ECO:0000313" key="6">
    <source>
        <dbReference type="EMBL" id="GKU97717.1"/>
    </source>
</evidence>
<keyword evidence="3" id="KW-0677">Repeat</keyword>
<evidence type="ECO:0000256" key="1">
    <source>
        <dbReference type="ARBA" id="ARBA00004623"/>
    </source>
</evidence>
<accession>A0AAV5I9A7</accession>
<comment type="subcellular location">
    <subcellularLocation>
        <location evidence="1">Preautophagosomal structure membrane</location>
        <topology evidence="1">Peripheral membrane protein</topology>
    </subcellularLocation>
</comment>
<keyword evidence="7" id="KW-1185">Reference proteome</keyword>
<evidence type="ECO:0000256" key="5">
    <source>
        <dbReference type="SAM" id="MobiDB-lite"/>
    </source>
</evidence>
<reference evidence="6 7" key="1">
    <citation type="journal article" date="2021" name="Commun. Biol.">
        <title>The genome of Shorea leprosula (Dipterocarpaceae) highlights the ecological relevance of drought in aseasonal tropical rainforests.</title>
        <authorList>
            <person name="Ng K.K.S."/>
            <person name="Kobayashi M.J."/>
            <person name="Fawcett J.A."/>
            <person name="Hatakeyama M."/>
            <person name="Paape T."/>
            <person name="Ng C.H."/>
            <person name="Ang C.C."/>
            <person name="Tnah L.H."/>
            <person name="Lee C.T."/>
            <person name="Nishiyama T."/>
            <person name="Sese J."/>
            <person name="O'Brien M.J."/>
            <person name="Copetti D."/>
            <person name="Mohd Noor M.I."/>
            <person name="Ong R.C."/>
            <person name="Putra M."/>
            <person name="Sireger I.Z."/>
            <person name="Indrioko S."/>
            <person name="Kosugi Y."/>
            <person name="Izuno A."/>
            <person name="Isagi Y."/>
            <person name="Lee S.L."/>
            <person name="Shimizu K.K."/>
        </authorList>
    </citation>
    <scope>NUCLEOTIDE SEQUENCE [LARGE SCALE GENOMIC DNA]</scope>
    <source>
        <strain evidence="6">214</strain>
    </source>
</reference>
<organism evidence="6 7">
    <name type="scientific">Rubroshorea leprosula</name>
    <dbReference type="NCBI Taxonomy" id="152421"/>
    <lineage>
        <taxon>Eukaryota</taxon>
        <taxon>Viridiplantae</taxon>
        <taxon>Streptophyta</taxon>
        <taxon>Embryophyta</taxon>
        <taxon>Tracheophyta</taxon>
        <taxon>Spermatophyta</taxon>
        <taxon>Magnoliopsida</taxon>
        <taxon>eudicotyledons</taxon>
        <taxon>Gunneridae</taxon>
        <taxon>Pentapetalae</taxon>
        <taxon>rosids</taxon>
        <taxon>malvids</taxon>
        <taxon>Malvales</taxon>
        <taxon>Dipterocarpaceae</taxon>
        <taxon>Rubroshorea</taxon>
    </lineage>
</organism>
<protein>
    <recommendedName>
        <fullName evidence="8">Autophagy-related protein 18a</fullName>
    </recommendedName>
</protein>
<dbReference type="AlphaFoldDB" id="A0AAV5I9A7"/>
<comment type="caution">
    <text evidence="6">The sequence shown here is derived from an EMBL/GenBank/DDBJ whole genome shotgun (WGS) entry which is preliminary data.</text>
</comment>